<feature type="coiled-coil region" evidence="6">
    <location>
        <begin position="148"/>
        <end position="175"/>
    </location>
</feature>
<dbReference type="InterPro" id="IPR002100">
    <property type="entry name" value="TF_MADSbox"/>
</dbReference>
<dbReference type="InterPro" id="IPR002487">
    <property type="entry name" value="TF_Kbox"/>
</dbReference>
<dbReference type="GO" id="GO:0000977">
    <property type="term" value="F:RNA polymerase II transcription regulatory region sequence-specific DNA binding"/>
    <property type="evidence" value="ECO:0007669"/>
    <property type="project" value="InterPro"/>
</dbReference>
<dbReference type="PROSITE" id="PS50066">
    <property type="entry name" value="MADS_BOX_2"/>
    <property type="match status" value="1"/>
</dbReference>
<evidence type="ECO:0000313" key="9">
    <source>
        <dbReference type="EMBL" id="TMW88024.1"/>
    </source>
</evidence>
<name>A0A6N2B2C1_SOLCI</name>
<dbReference type="GO" id="GO:0045944">
    <property type="term" value="P:positive regulation of transcription by RNA polymerase II"/>
    <property type="evidence" value="ECO:0007669"/>
    <property type="project" value="InterPro"/>
</dbReference>
<gene>
    <name evidence="9" type="ORF">EJD97_019121</name>
</gene>
<dbReference type="GO" id="GO:0003700">
    <property type="term" value="F:DNA-binding transcription factor activity"/>
    <property type="evidence" value="ECO:0007669"/>
    <property type="project" value="InterPro"/>
</dbReference>
<dbReference type="EMBL" id="RXGB01005357">
    <property type="protein sequence ID" value="TMW88024.1"/>
    <property type="molecule type" value="Genomic_DNA"/>
</dbReference>
<dbReference type="PROSITE" id="PS00350">
    <property type="entry name" value="MADS_BOX_1"/>
    <property type="match status" value="1"/>
</dbReference>
<dbReference type="Pfam" id="PF01486">
    <property type="entry name" value="K-box"/>
    <property type="match status" value="1"/>
</dbReference>
<evidence type="ECO:0000259" key="8">
    <source>
        <dbReference type="PROSITE" id="PS51297"/>
    </source>
</evidence>
<proteinExistence type="predicted"/>
<keyword evidence="6" id="KW-0175">Coiled coil</keyword>
<evidence type="ECO:0000256" key="5">
    <source>
        <dbReference type="ARBA" id="ARBA00023242"/>
    </source>
</evidence>
<feature type="domain" description="K-box" evidence="8">
    <location>
        <begin position="85"/>
        <end position="175"/>
    </location>
</feature>
<evidence type="ECO:0000256" key="4">
    <source>
        <dbReference type="ARBA" id="ARBA00023163"/>
    </source>
</evidence>
<dbReference type="GO" id="GO:0005634">
    <property type="term" value="C:nucleus"/>
    <property type="evidence" value="ECO:0007669"/>
    <property type="project" value="UniProtKB-SubCell"/>
</dbReference>
<evidence type="ECO:0000256" key="6">
    <source>
        <dbReference type="SAM" id="Coils"/>
    </source>
</evidence>
<evidence type="ECO:0000256" key="2">
    <source>
        <dbReference type="ARBA" id="ARBA00023015"/>
    </source>
</evidence>
<keyword evidence="5" id="KW-0539">Nucleus</keyword>
<dbReference type="PROSITE" id="PS51297">
    <property type="entry name" value="K_BOX"/>
    <property type="match status" value="1"/>
</dbReference>
<dbReference type="AlphaFoldDB" id="A0A6N2B2C1"/>
<sequence>MGRKKVEIKRIEDKSSRQATFSKRRNGLMKKAKQLSVLCDVDVAVLVFSSRGRLFEFSSTNSLTGVIHRYNNHMKAEDKASAEVDDTEESKYASFMTMEELLQTAEKQLEEPDVDDLSITDLVHLENQVETALTQTRFRKTHLLIESIKNLHDKEKQLIEENKVLEDEIGTIKNREENEMAMNLNNIAPTHMDCGQQRETLNFL</sequence>
<dbReference type="Pfam" id="PF00319">
    <property type="entry name" value="SRF-TF"/>
    <property type="match status" value="1"/>
</dbReference>
<feature type="domain" description="MADS-box" evidence="7">
    <location>
        <begin position="1"/>
        <end position="61"/>
    </location>
</feature>
<dbReference type="PANTHER" id="PTHR48019">
    <property type="entry name" value="SERUM RESPONSE FACTOR HOMOLOG"/>
    <property type="match status" value="1"/>
</dbReference>
<keyword evidence="3" id="KW-0238">DNA-binding</keyword>
<dbReference type="InterPro" id="IPR036879">
    <property type="entry name" value="TF_MADSbox_sf"/>
</dbReference>
<keyword evidence="2" id="KW-0805">Transcription regulation</keyword>
<dbReference type="Gene3D" id="3.40.1810.10">
    <property type="entry name" value="Transcription factor, MADS-box"/>
    <property type="match status" value="1"/>
</dbReference>
<dbReference type="InterPro" id="IPR033896">
    <property type="entry name" value="MEF2-like_N"/>
</dbReference>
<comment type="caution">
    <text evidence="9">The sequence shown here is derived from an EMBL/GenBank/DDBJ whole genome shotgun (WGS) entry which is preliminary data.</text>
</comment>
<evidence type="ECO:0008006" key="10">
    <source>
        <dbReference type="Google" id="ProtNLM"/>
    </source>
</evidence>
<organism evidence="9">
    <name type="scientific">Solanum chilense</name>
    <name type="common">Tomato</name>
    <name type="synonym">Lycopersicon chilense</name>
    <dbReference type="NCBI Taxonomy" id="4083"/>
    <lineage>
        <taxon>Eukaryota</taxon>
        <taxon>Viridiplantae</taxon>
        <taxon>Streptophyta</taxon>
        <taxon>Embryophyta</taxon>
        <taxon>Tracheophyta</taxon>
        <taxon>Spermatophyta</taxon>
        <taxon>Magnoliopsida</taxon>
        <taxon>eudicotyledons</taxon>
        <taxon>Gunneridae</taxon>
        <taxon>Pentapetalae</taxon>
        <taxon>asterids</taxon>
        <taxon>lamiids</taxon>
        <taxon>Solanales</taxon>
        <taxon>Solanaceae</taxon>
        <taxon>Solanoideae</taxon>
        <taxon>Solaneae</taxon>
        <taxon>Solanum</taxon>
        <taxon>Solanum subgen. Lycopersicon</taxon>
    </lineage>
</organism>
<accession>A0A6N2B2C1</accession>
<dbReference type="SMART" id="SM00432">
    <property type="entry name" value="MADS"/>
    <property type="match status" value="1"/>
</dbReference>
<dbReference type="InterPro" id="IPR050142">
    <property type="entry name" value="MADS-box/MEF2_TF"/>
</dbReference>
<evidence type="ECO:0000259" key="7">
    <source>
        <dbReference type="PROSITE" id="PS50066"/>
    </source>
</evidence>
<evidence type="ECO:0000256" key="1">
    <source>
        <dbReference type="ARBA" id="ARBA00004123"/>
    </source>
</evidence>
<dbReference type="PRINTS" id="PR00404">
    <property type="entry name" value="MADSDOMAIN"/>
</dbReference>
<dbReference type="GO" id="GO:0046983">
    <property type="term" value="F:protein dimerization activity"/>
    <property type="evidence" value="ECO:0007669"/>
    <property type="project" value="InterPro"/>
</dbReference>
<comment type="subcellular location">
    <subcellularLocation>
        <location evidence="1">Nucleus</location>
    </subcellularLocation>
</comment>
<keyword evidence="4" id="KW-0804">Transcription</keyword>
<reference evidence="9" key="1">
    <citation type="submission" date="2019-05" db="EMBL/GenBank/DDBJ databases">
        <title>The de novo reference genome and transcriptome assemblies of the wild tomato species Solanum chilense.</title>
        <authorList>
            <person name="Stam R."/>
            <person name="Nosenko T."/>
            <person name="Hoerger A.C."/>
            <person name="Stephan W."/>
            <person name="Seidel M.A."/>
            <person name="Kuhn J.M.M."/>
            <person name="Haberer G."/>
            <person name="Tellier A."/>
        </authorList>
    </citation>
    <scope>NUCLEOTIDE SEQUENCE</scope>
    <source>
        <tissue evidence="9">Mature leaves</tissue>
    </source>
</reference>
<dbReference type="CDD" id="cd00265">
    <property type="entry name" value="MADS_MEF2_like"/>
    <property type="match status" value="1"/>
</dbReference>
<protein>
    <recommendedName>
        <fullName evidence="10">MADS-box domain-containing protein</fullName>
    </recommendedName>
</protein>
<evidence type="ECO:0000256" key="3">
    <source>
        <dbReference type="ARBA" id="ARBA00023125"/>
    </source>
</evidence>
<dbReference type="SUPFAM" id="SSF55455">
    <property type="entry name" value="SRF-like"/>
    <property type="match status" value="1"/>
</dbReference>